<dbReference type="EMBL" id="JACCCC010000001">
    <property type="protein sequence ID" value="NYE45248.1"/>
    <property type="molecule type" value="Genomic_DNA"/>
</dbReference>
<evidence type="ECO:0000256" key="2">
    <source>
        <dbReference type="SAM" id="Phobius"/>
    </source>
</evidence>
<evidence type="ECO:0000256" key="1">
    <source>
        <dbReference type="SAM" id="MobiDB-lite"/>
    </source>
</evidence>
<reference evidence="4 5" key="1">
    <citation type="submission" date="2020-07" db="EMBL/GenBank/DDBJ databases">
        <title>Sequencing the genomes of 1000 actinobacteria strains.</title>
        <authorList>
            <person name="Klenk H.-P."/>
        </authorList>
    </citation>
    <scope>NUCLEOTIDE SEQUENCE [LARGE SCALE GENOMIC DNA]</scope>
    <source>
        <strain evidence="4 5">CXB654</strain>
    </source>
</reference>
<dbReference type="Proteomes" id="UP000589036">
    <property type="component" value="Unassembled WGS sequence"/>
</dbReference>
<dbReference type="RefSeq" id="WP_179641510.1">
    <property type="nucleotide sequence ID" value="NZ_BAAAYY010000021.1"/>
</dbReference>
<feature type="region of interest" description="Disordered" evidence="1">
    <location>
        <begin position="377"/>
        <end position="417"/>
    </location>
</feature>
<proteinExistence type="predicted"/>
<keyword evidence="3" id="KW-0732">Signal</keyword>
<keyword evidence="2" id="KW-0812">Transmembrane</keyword>
<feature type="chain" id="PRO_5032905331" evidence="3">
    <location>
        <begin position="26"/>
        <end position="460"/>
    </location>
</feature>
<dbReference type="AlphaFoldDB" id="A0A852TMU0"/>
<comment type="caution">
    <text evidence="4">The sequence shown here is derived from an EMBL/GenBank/DDBJ whole genome shotgun (WGS) entry which is preliminary data.</text>
</comment>
<feature type="signal peptide" evidence="3">
    <location>
        <begin position="1"/>
        <end position="25"/>
    </location>
</feature>
<evidence type="ECO:0000313" key="5">
    <source>
        <dbReference type="Proteomes" id="UP000589036"/>
    </source>
</evidence>
<feature type="transmembrane region" description="Helical" evidence="2">
    <location>
        <begin position="423"/>
        <end position="445"/>
    </location>
</feature>
<keyword evidence="2" id="KW-0472">Membrane</keyword>
<keyword evidence="2" id="KW-1133">Transmembrane helix</keyword>
<organism evidence="4 5">
    <name type="scientific">Spinactinospora alkalitolerans</name>
    <dbReference type="NCBI Taxonomy" id="687207"/>
    <lineage>
        <taxon>Bacteria</taxon>
        <taxon>Bacillati</taxon>
        <taxon>Actinomycetota</taxon>
        <taxon>Actinomycetes</taxon>
        <taxon>Streptosporangiales</taxon>
        <taxon>Nocardiopsidaceae</taxon>
        <taxon>Spinactinospora</taxon>
    </lineage>
</organism>
<sequence>MSRRATRAIAGFAAAALTTAWPLTAQPAAWAGEPDRSMHAAVTSSGATRTVDADVVPYTCVAGEDGRARPHEAELAIEVPAQVAGGDEVTVQLSRFTGFFERWTDQPVEVGAAALTAEIRLTGDAAPLPTVTLSGSSVEESPAAGPDVPDVPPVKFGAITGSFTAAGAGEIAFASGTITIDVDQERGPLTTVCSPADETAPLAATAITGEGEGERGAEHGGAAEPAAPGAVTVPGRIQWNGIYRCTSSDTSLQPDFDSPATVTVTTEETDSGVGDTIEVAGEFSLEKGPRSPMKLAPEAATAELSVALSGAAAPERTLTLRTRNADPLPAGQDILFPEATGYLTPGREGEVGFAVGGLNLSIMGGIVEVECLPDGAVGNGGDGGEPPGPAAASDPVPPAGERTDARPAPAEDGAREPIPVTGAALTGLVAAAFVAIGGGAAAMLLSRRRRAARGGSAGGS</sequence>
<evidence type="ECO:0000313" key="4">
    <source>
        <dbReference type="EMBL" id="NYE45248.1"/>
    </source>
</evidence>
<accession>A0A852TMU0</accession>
<name>A0A852TMU0_9ACTN</name>
<gene>
    <name evidence="4" type="ORF">HDA32_000368</name>
</gene>
<evidence type="ECO:0000256" key="3">
    <source>
        <dbReference type="SAM" id="SignalP"/>
    </source>
</evidence>
<keyword evidence="5" id="KW-1185">Reference proteome</keyword>
<protein>
    <submittedName>
        <fullName evidence="4">Uncharacterized protein</fullName>
    </submittedName>
</protein>